<gene>
    <name evidence="1" type="ORF">ACFQ1S_40360</name>
</gene>
<evidence type="ECO:0000313" key="2">
    <source>
        <dbReference type="Proteomes" id="UP001597045"/>
    </source>
</evidence>
<proteinExistence type="predicted"/>
<keyword evidence="2" id="KW-1185">Reference proteome</keyword>
<sequence>MPKQLLDAAQVRAALTLVASTSGRLRVGWRWWTGSWPLCVPGCGCRRRRTRCKSSSTNNGAFSIGLANETGNSVAVQLSAFHFQATEHNTEF</sequence>
<organism evidence="1 2">
    <name type="scientific">Kibdelosporangium lantanae</name>
    <dbReference type="NCBI Taxonomy" id="1497396"/>
    <lineage>
        <taxon>Bacteria</taxon>
        <taxon>Bacillati</taxon>
        <taxon>Actinomycetota</taxon>
        <taxon>Actinomycetes</taxon>
        <taxon>Pseudonocardiales</taxon>
        <taxon>Pseudonocardiaceae</taxon>
        <taxon>Kibdelosporangium</taxon>
    </lineage>
</organism>
<accession>A0ABW3MMI8</accession>
<comment type="caution">
    <text evidence="1">The sequence shown here is derived from an EMBL/GenBank/DDBJ whole genome shotgun (WGS) entry which is preliminary data.</text>
</comment>
<name>A0ABW3MMI8_9PSEU</name>
<feature type="non-terminal residue" evidence="1">
    <location>
        <position position="92"/>
    </location>
</feature>
<reference evidence="2" key="1">
    <citation type="journal article" date="2019" name="Int. J. Syst. Evol. Microbiol.">
        <title>The Global Catalogue of Microorganisms (GCM) 10K type strain sequencing project: providing services to taxonomists for standard genome sequencing and annotation.</title>
        <authorList>
            <consortium name="The Broad Institute Genomics Platform"/>
            <consortium name="The Broad Institute Genome Sequencing Center for Infectious Disease"/>
            <person name="Wu L."/>
            <person name="Ma J."/>
        </authorList>
    </citation>
    <scope>NUCLEOTIDE SEQUENCE [LARGE SCALE GENOMIC DNA]</scope>
    <source>
        <strain evidence="2">JCM 31486</strain>
    </source>
</reference>
<evidence type="ECO:0000313" key="1">
    <source>
        <dbReference type="EMBL" id="MFD1051358.1"/>
    </source>
</evidence>
<dbReference type="EMBL" id="JBHTIS010003530">
    <property type="protein sequence ID" value="MFD1051358.1"/>
    <property type="molecule type" value="Genomic_DNA"/>
</dbReference>
<protein>
    <submittedName>
        <fullName evidence="1">Uncharacterized protein</fullName>
    </submittedName>
</protein>
<dbReference type="Proteomes" id="UP001597045">
    <property type="component" value="Unassembled WGS sequence"/>
</dbReference>